<dbReference type="InterPro" id="IPR033741">
    <property type="entry name" value="SQSTM_UBA"/>
</dbReference>
<dbReference type="GO" id="GO:0005080">
    <property type="term" value="F:protein kinase C binding"/>
    <property type="evidence" value="ECO:0007669"/>
    <property type="project" value="TreeGrafter"/>
</dbReference>
<evidence type="ECO:0000256" key="5">
    <source>
        <dbReference type="ARBA" id="ARBA00022737"/>
    </source>
</evidence>
<feature type="compositionally biased region" description="Low complexity" evidence="15">
    <location>
        <begin position="193"/>
        <end position="209"/>
    </location>
</feature>
<dbReference type="FunFam" id="1.10.8.10:FF:000034">
    <property type="entry name" value="Sequestosome 1"/>
    <property type="match status" value="1"/>
</dbReference>
<keyword evidence="3" id="KW-0963">Cytoplasm</keyword>
<keyword evidence="6 14" id="KW-0863">Zinc-finger</keyword>
<evidence type="ECO:0000256" key="4">
    <source>
        <dbReference type="ARBA" id="ARBA00022723"/>
    </source>
</evidence>
<dbReference type="InterPro" id="IPR043145">
    <property type="entry name" value="Znf_ZZ_sf"/>
</dbReference>
<dbReference type="InterPro" id="IPR053793">
    <property type="entry name" value="PB1-like"/>
</dbReference>
<dbReference type="EnsemblMetazoa" id="XM_038199547.1">
    <property type="protein sequence ID" value="XP_038055475.1"/>
    <property type="gene ID" value="LOC119727599"/>
</dbReference>
<dbReference type="SUPFAM" id="SSF57850">
    <property type="entry name" value="RING/U-box"/>
    <property type="match status" value="1"/>
</dbReference>
<feature type="region of interest" description="Disordered" evidence="15">
    <location>
        <begin position="474"/>
        <end position="507"/>
    </location>
</feature>
<dbReference type="PANTHER" id="PTHR15090:SF0">
    <property type="entry name" value="SEQUESTOSOME-1"/>
    <property type="match status" value="1"/>
</dbReference>
<keyword evidence="4" id="KW-0479">Metal-binding</keyword>
<accession>A0A913ZW05</accession>
<keyword evidence="8" id="KW-0804">Transcription</keyword>
<evidence type="ECO:0000259" key="16">
    <source>
        <dbReference type="PROSITE" id="PS50135"/>
    </source>
</evidence>
<feature type="domain" description="PB1" evidence="17">
    <location>
        <begin position="2"/>
        <end position="91"/>
    </location>
</feature>
<name>A0A913ZW05_PATMI</name>
<comment type="subcellular location">
    <subcellularLocation>
        <location evidence="2">Cytoplasm</location>
    </subcellularLocation>
    <subcellularLocation>
        <location evidence="1">Nucleus</location>
    </subcellularLocation>
</comment>
<dbReference type="OMA" id="NCNGWLT"/>
<keyword evidence="5" id="KW-0677">Repeat</keyword>
<dbReference type="Gene3D" id="3.10.20.90">
    <property type="entry name" value="Phosphatidylinositol 3-kinase Catalytic Subunit, Chain A, domain 1"/>
    <property type="match status" value="1"/>
</dbReference>
<dbReference type="GO" id="GO:0008270">
    <property type="term" value="F:zinc ion binding"/>
    <property type="evidence" value="ECO:0007669"/>
    <property type="project" value="UniProtKB-KW"/>
</dbReference>
<dbReference type="Pfam" id="PF16577">
    <property type="entry name" value="UBA_5"/>
    <property type="match status" value="1"/>
</dbReference>
<feature type="region of interest" description="Disordered" evidence="15">
    <location>
        <begin position="192"/>
        <end position="246"/>
    </location>
</feature>
<dbReference type="CDD" id="cd14320">
    <property type="entry name" value="UBA_SQSTM"/>
    <property type="match status" value="1"/>
</dbReference>
<dbReference type="GO" id="GO:0007032">
    <property type="term" value="P:endosome organization"/>
    <property type="evidence" value="ECO:0007669"/>
    <property type="project" value="TreeGrafter"/>
</dbReference>
<evidence type="ECO:0000256" key="6">
    <source>
        <dbReference type="ARBA" id="ARBA00022771"/>
    </source>
</evidence>
<feature type="compositionally biased region" description="Polar residues" evidence="15">
    <location>
        <begin position="210"/>
        <end position="227"/>
    </location>
</feature>
<dbReference type="Proteomes" id="UP000887568">
    <property type="component" value="Unplaced"/>
</dbReference>
<dbReference type="SUPFAM" id="SSF46934">
    <property type="entry name" value="UBA-like"/>
    <property type="match status" value="1"/>
</dbReference>
<dbReference type="Pfam" id="PF00564">
    <property type="entry name" value="PB1"/>
    <property type="match status" value="1"/>
</dbReference>
<keyword evidence="7" id="KW-0862">Zinc</keyword>
<dbReference type="FunFam" id="3.30.60.90:FF:000016">
    <property type="entry name" value="Refractory to sigma P"/>
    <property type="match status" value="1"/>
</dbReference>
<dbReference type="RefSeq" id="XP_038055475.1">
    <property type="nucleotide sequence ID" value="XM_038199547.1"/>
</dbReference>
<evidence type="ECO:0000256" key="15">
    <source>
        <dbReference type="SAM" id="MobiDB-lite"/>
    </source>
</evidence>
<evidence type="ECO:0000259" key="17">
    <source>
        <dbReference type="PROSITE" id="PS51745"/>
    </source>
</evidence>
<dbReference type="AlphaFoldDB" id="A0A913ZW05"/>
<dbReference type="PROSITE" id="PS51745">
    <property type="entry name" value="PB1"/>
    <property type="match status" value="1"/>
</dbReference>
<evidence type="ECO:0000256" key="1">
    <source>
        <dbReference type="ARBA" id="ARBA00004123"/>
    </source>
</evidence>
<keyword evidence="19" id="KW-1185">Reference proteome</keyword>
<feature type="region of interest" description="Disordered" evidence="15">
    <location>
        <begin position="354"/>
        <end position="417"/>
    </location>
</feature>
<dbReference type="FunFam" id="3.10.20.90:FF:000320">
    <property type="entry name" value="Predicted protein"/>
    <property type="match status" value="1"/>
</dbReference>
<dbReference type="GeneID" id="119727599"/>
<dbReference type="GO" id="GO:0044753">
    <property type="term" value="C:amphisome"/>
    <property type="evidence" value="ECO:0007669"/>
    <property type="project" value="TreeGrafter"/>
</dbReference>
<dbReference type="PROSITE" id="PS50135">
    <property type="entry name" value="ZF_ZZ_2"/>
    <property type="match status" value="1"/>
</dbReference>
<evidence type="ECO:0000256" key="2">
    <source>
        <dbReference type="ARBA" id="ARBA00004496"/>
    </source>
</evidence>
<evidence type="ECO:0000256" key="10">
    <source>
        <dbReference type="ARBA" id="ARBA00054138"/>
    </source>
</evidence>
<evidence type="ECO:0000256" key="13">
    <source>
        <dbReference type="ARBA" id="ARBA00081379"/>
    </source>
</evidence>
<dbReference type="GO" id="GO:0005634">
    <property type="term" value="C:nucleus"/>
    <property type="evidence" value="ECO:0007669"/>
    <property type="project" value="UniProtKB-SubCell"/>
</dbReference>
<evidence type="ECO:0000313" key="18">
    <source>
        <dbReference type="EnsemblMetazoa" id="XP_038055475.1"/>
    </source>
</evidence>
<keyword evidence="9" id="KW-0539">Nucleus</keyword>
<evidence type="ECO:0000256" key="12">
    <source>
        <dbReference type="ARBA" id="ARBA00071657"/>
    </source>
</evidence>
<feature type="compositionally biased region" description="Low complexity" evidence="15">
    <location>
        <begin position="482"/>
        <end position="507"/>
    </location>
</feature>
<dbReference type="InterPro" id="IPR000270">
    <property type="entry name" value="PB1_dom"/>
</dbReference>
<evidence type="ECO:0000256" key="8">
    <source>
        <dbReference type="ARBA" id="ARBA00023163"/>
    </source>
</evidence>
<evidence type="ECO:0000256" key="3">
    <source>
        <dbReference type="ARBA" id="ARBA00022490"/>
    </source>
</evidence>
<sequence>MSVTVKAYLKRGENANKEIRRFSVDQGAASNYEYMSKTVAHVFPSLGNPDNFTLAYKDSENDLITFSSDEELVEALGQMSEDVFRIYVRVLPGRRGETSTDSGPGVHEEDIFHPGVICDGCDSPIRGPRFKCIECPDYDLCKVCEEKGLHEQHQFVKFRRPQIGRSRCGGFGFHPGMWRAFGHPGWRHWWWAQQQQQQQQQQQPQQPQQGCGQDNPQNTEGASNPEESGQGGATPGEGQAPFNPASFLHDIGQSVAQMLDPLGIDVDIDVEHEGQRRKCGGTGRGGRFHNWGYGHGPGHHGHKHGKKKGCKGKWKYCESSEEEQQQQQTWEAMRGAAAAAAGAAAAARAGAATNKAGGDAGKSGSQKGAKENETMETDSAAGGRQDEPGWTLLDESSSSQSGPGPSAPPVTGSDATDEAVQNEADKLQDLHISPHPDERIANALSYMKAMGYTDDGGWLTRLLETKAGDINRALDAIKFGSQQQQQQPQPQLQQPQPQPQQPQQQQK</sequence>
<evidence type="ECO:0000256" key="11">
    <source>
        <dbReference type="ARBA" id="ARBA00062450"/>
    </source>
</evidence>
<dbReference type="SMART" id="SM00291">
    <property type="entry name" value="ZnF_ZZ"/>
    <property type="match status" value="1"/>
</dbReference>
<proteinExistence type="predicted"/>
<dbReference type="OrthoDB" id="441278at2759"/>
<evidence type="ECO:0000256" key="14">
    <source>
        <dbReference type="PROSITE-ProRule" id="PRU00228"/>
    </source>
</evidence>
<evidence type="ECO:0000256" key="7">
    <source>
        <dbReference type="ARBA" id="ARBA00022833"/>
    </source>
</evidence>
<dbReference type="GO" id="GO:0070530">
    <property type="term" value="F:K63-linked polyubiquitin modification-dependent protein binding"/>
    <property type="evidence" value="ECO:0007669"/>
    <property type="project" value="TreeGrafter"/>
</dbReference>
<dbReference type="GO" id="GO:0035973">
    <property type="term" value="P:aggrephagy"/>
    <property type="evidence" value="ECO:0007669"/>
    <property type="project" value="TreeGrafter"/>
</dbReference>
<organism evidence="18 19">
    <name type="scientific">Patiria miniata</name>
    <name type="common">Bat star</name>
    <name type="synonym">Asterina miniata</name>
    <dbReference type="NCBI Taxonomy" id="46514"/>
    <lineage>
        <taxon>Eukaryota</taxon>
        <taxon>Metazoa</taxon>
        <taxon>Echinodermata</taxon>
        <taxon>Eleutherozoa</taxon>
        <taxon>Asterozoa</taxon>
        <taxon>Asteroidea</taxon>
        <taxon>Valvatacea</taxon>
        <taxon>Valvatida</taxon>
        <taxon>Asterinidae</taxon>
        <taxon>Patiria</taxon>
    </lineage>
</organism>
<dbReference type="InterPro" id="IPR009060">
    <property type="entry name" value="UBA-like_sf"/>
</dbReference>
<comment type="function">
    <text evidence="10">Required for selective autophagy activation by ubiquitinated proteins. Implicated in sigma rhabdovirus multiplication and necessary for male fertility. Involved in activating transcription of Drs.</text>
</comment>
<dbReference type="GO" id="GO:0016235">
    <property type="term" value="C:aggresome"/>
    <property type="evidence" value="ECO:0007669"/>
    <property type="project" value="TreeGrafter"/>
</dbReference>
<dbReference type="PANTHER" id="PTHR15090">
    <property type="entry name" value="SEQUESTOSOME 1-RELATED"/>
    <property type="match status" value="1"/>
</dbReference>
<dbReference type="InterPro" id="IPR034866">
    <property type="entry name" value="PB1_p62"/>
</dbReference>
<dbReference type="Pfam" id="PF00569">
    <property type="entry name" value="ZZ"/>
    <property type="match status" value="1"/>
</dbReference>
<dbReference type="CTD" id="8878"/>
<protein>
    <recommendedName>
        <fullName evidence="12">Protein ref(2)P</fullName>
    </recommendedName>
    <alternativeName>
        <fullName evidence="13">Refractory to sigma P</fullName>
    </alternativeName>
</protein>
<dbReference type="Gene3D" id="1.10.8.10">
    <property type="entry name" value="DNA helicase RuvA subunit, C-terminal domain"/>
    <property type="match status" value="1"/>
</dbReference>
<evidence type="ECO:0000256" key="9">
    <source>
        <dbReference type="ARBA" id="ARBA00023242"/>
    </source>
</evidence>
<dbReference type="CDD" id="cd02340">
    <property type="entry name" value="ZZ_NBR1_like"/>
    <property type="match status" value="1"/>
</dbReference>
<dbReference type="GO" id="GO:0000423">
    <property type="term" value="P:mitophagy"/>
    <property type="evidence" value="ECO:0007669"/>
    <property type="project" value="TreeGrafter"/>
</dbReference>
<dbReference type="InterPro" id="IPR052260">
    <property type="entry name" value="Autophagy_Rcpt_SigReg"/>
</dbReference>
<comment type="subunit">
    <text evidence="11">Interacts with aPKC and Traf6.</text>
</comment>
<dbReference type="CDD" id="cd06402">
    <property type="entry name" value="PB1_p62"/>
    <property type="match status" value="1"/>
</dbReference>
<dbReference type="Gene3D" id="3.30.60.90">
    <property type="match status" value="1"/>
</dbReference>
<dbReference type="PROSITE" id="PS01357">
    <property type="entry name" value="ZF_ZZ_1"/>
    <property type="match status" value="1"/>
</dbReference>
<evidence type="ECO:0000313" key="19">
    <source>
        <dbReference type="Proteomes" id="UP000887568"/>
    </source>
</evidence>
<feature type="domain" description="ZZ-type" evidence="16">
    <location>
        <begin position="113"/>
        <end position="163"/>
    </location>
</feature>
<dbReference type="InterPro" id="IPR000433">
    <property type="entry name" value="Znf_ZZ"/>
</dbReference>
<reference evidence="18" key="1">
    <citation type="submission" date="2022-11" db="UniProtKB">
        <authorList>
            <consortium name="EnsemblMetazoa"/>
        </authorList>
    </citation>
    <scope>IDENTIFICATION</scope>
</reference>
<dbReference type="SMART" id="SM00666">
    <property type="entry name" value="PB1"/>
    <property type="match status" value="1"/>
</dbReference>
<dbReference type="SUPFAM" id="SSF54277">
    <property type="entry name" value="CAD &amp; PB1 domains"/>
    <property type="match status" value="1"/>
</dbReference>